<feature type="region of interest" description="Disordered" evidence="1">
    <location>
        <begin position="1"/>
        <end position="26"/>
    </location>
</feature>
<sequence length="271" mass="29902">MSTTCRIATARSRARPSSSPRWGRQRMAGSSRFWCETASSLRHGSAIEPWLCLTRLSLLASEKRRSPATASTSHDALGASERAPTQYRDGEGDRDDASTGQARARITRTHHEHAADGTACTDAEVTHGVDPGSRHLWVIFTHSNQHVLVGGVDRSERARPQKDNDQEWPQRRVRNGDTGLQCDEGCRHKHHECEWVAIKVRGDETDADEAGDAERNERAAEPGLGEARVEQHRADVGIERVIAEKAEPGEAGHDDEAAAAWHELFARLCVV</sequence>
<reference evidence="3" key="1">
    <citation type="submission" date="2017-02" db="UniProtKB">
        <authorList>
            <consortium name="WormBaseParasite"/>
        </authorList>
    </citation>
    <scope>IDENTIFICATION</scope>
</reference>
<accession>A0A0N4ZIW1</accession>
<feature type="region of interest" description="Disordered" evidence="1">
    <location>
        <begin position="66"/>
        <end position="100"/>
    </location>
</feature>
<keyword evidence="2" id="KW-1185">Reference proteome</keyword>
<dbReference type="WBParaSite" id="PTRK_0000787300.1">
    <property type="protein sequence ID" value="PTRK_0000787300.1"/>
    <property type="gene ID" value="PTRK_0000787300"/>
</dbReference>
<dbReference type="Proteomes" id="UP000038045">
    <property type="component" value="Unplaced"/>
</dbReference>
<dbReference type="AlphaFoldDB" id="A0A0N4ZIW1"/>
<proteinExistence type="predicted"/>
<evidence type="ECO:0000313" key="2">
    <source>
        <dbReference type="Proteomes" id="UP000038045"/>
    </source>
</evidence>
<name>A0A0N4ZIW1_PARTI</name>
<evidence type="ECO:0000256" key="1">
    <source>
        <dbReference type="SAM" id="MobiDB-lite"/>
    </source>
</evidence>
<protein>
    <submittedName>
        <fullName evidence="3">Uncharacterized protein</fullName>
    </submittedName>
</protein>
<evidence type="ECO:0000313" key="3">
    <source>
        <dbReference type="WBParaSite" id="PTRK_0000787300.1"/>
    </source>
</evidence>
<organism evidence="2 3">
    <name type="scientific">Parastrongyloides trichosuri</name>
    <name type="common">Possum-specific nematode worm</name>
    <dbReference type="NCBI Taxonomy" id="131310"/>
    <lineage>
        <taxon>Eukaryota</taxon>
        <taxon>Metazoa</taxon>
        <taxon>Ecdysozoa</taxon>
        <taxon>Nematoda</taxon>
        <taxon>Chromadorea</taxon>
        <taxon>Rhabditida</taxon>
        <taxon>Tylenchina</taxon>
        <taxon>Panagrolaimomorpha</taxon>
        <taxon>Strongyloidoidea</taxon>
        <taxon>Strongyloididae</taxon>
        <taxon>Parastrongyloides</taxon>
    </lineage>
</organism>
<feature type="compositionally biased region" description="Basic and acidic residues" evidence="1">
    <location>
        <begin position="88"/>
        <end position="97"/>
    </location>
</feature>